<name>A0ABW3USE3_9BACL</name>
<protein>
    <submittedName>
        <fullName evidence="2">GNAT family N-acetyltransferase</fullName>
    </submittedName>
</protein>
<dbReference type="Pfam" id="PF00583">
    <property type="entry name" value="Acetyltransf_1"/>
    <property type="match status" value="1"/>
</dbReference>
<dbReference type="RefSeq" id="WP_345590291.1">
    <property type="nucleotide sequence ID" value="NZ_BAABJG010000022.1"/>
</dbReference>
<keyword evidence="3" id="KW-1185">Reference proteome</keyword>
<dbReference type="Proteomes" id="UP001597180">
    <property type="component" value="Unassembled WGS sequence"/>
</dbReference>
<dbReference type="CDD" id="cd04301">
    <property type="entry name" value="NAT_SF"/>
    <property type="match status" value="1"/>
</dbReference>
<gene>
    <name evidence="2" type="ORF">ACFQ4B_24560</name>
</gene>
<sequence>MLNLQLQPVSYEEKSVLRHIMELYQYDMSEFEDNVDVNSHGLYDYKYIDNYWTEEGRFAFFVKVDGKMAGFALIREHEPLADGTPSYSVAEFFIMRAYRKKGIGFRAAQQIFAHFQGKWSLSYLPRNTVSEKFWRKVIGSCSRGERTETIFRGLPTFEFFTGDFRRSHP</sequence>
<accession>A0ABW3USE3</accession>
<comment type="caution">
    <text evidence="2">The sequence shown here is derived from an EMBL/GenBank/DDBJ whole genome shotgun (WGS) entry which is preliminary data.</text>
</comment>
<dbReference type="InterPro" id="IPR016181">
    <property type="entry name" value="Acyl_CoA_acyltransferase"/>
</dbReference>
<dbReference type="InterPro" id="IPR000182">
    <property type="entry name" value="GNAT_dom"/>
</dbReference>
<evidence type="ECO:0000259" key="1">
    <source>
        <dbReference type="PROSITE" id="PS51186"/>
    </source>
</evidence>
<proteinExistence type="predicted"/>
<feature type="domain" description="N-acetyltransferase" evidence="1">
    <location>
        <begin position="21"/>
        <end position="169"/>
    </location>
</feature>
<dbReference type="EMBL" id="JBHTLU010000034">
    <property type="protein sequence ID" value="MFD1223296.1"/>
    <property type="molecule type" value="Genomic_DNA"/>
</dbReference>
<evidence type="ECO:0000313" key="2">
    <source>
        <dbReference type="EMBL" id="MFD1223296.1"/>
    </source>
</evidence>
<organism evidence="2 3">
    <name type="scientific">Paenibacillus vulneris</name>
    <dbReference type="NCBI Taxonomy" id="1133364"/>
    <lineage>
        <taxon>Bacteria</taxon>
        <taxon>Bacillati</taxon>
        <taxon>Bacillota</taxon>
        <taxon>Bacilli</taxon>
        <taxon>Bacillales</taxon>
        <taxon>Paenibacillaceae</taxon>
        <taxon>Paenibacillus</taxon>
    </lineage>
</organism>
<reference evidence="3" key="1">
    <citation type="journal article" date="2019" name="Int. J. Syst. Evol. Microbiol.">
        <title>The Global Catalogue of Microorganisms (GCM) 10K type strain sequencing project: providing services to taxonomists for standard genome sequencing and annotation.</title>
        <authorList>
            <consortium name="The Broad Institute Genomics Platform"/>
            <consortium name="The Broad Institute Genome Sequencing Center for Infectious Disease"/>
            <person name="Wu L."/>
            <person name="Ma J."/>
        </authorList>
    </citation>
    <scope>NUCLEOTIDE SEQUENCE [LARGE SCALE GENOMIC DNA]</scope>
    <source>
        <strain evidence="3">CCUG 53270</strain>
    </source>
</reference>
<evidence type="ECO:0000313" key="3">
    <source>
        <dbReference type="Proteomes" id="UP001597180"/>
    </source>
</evidence>
<dbReference type="Gene3D" id="3.40.630.30">
    <property type="match status" value="1"/>
</dbReference>
<dbReference type="SUPFAM" id="SSF55729">
    <property type="entry name" value="Acyl-CoA N-acyltransferases (Nat)"/>
    <property type="match status" value="1"/>
</dbReference>
<dbReference type="PROSITE" id="PS51186">
    <property type="entry name" value="GNAT"/>
    <property type="match status" value="1"/>
</dbReference>